<evidence type="ECO:0000313" key="7">
    <source>
        <dbReference type="EMBL" id="KRN29180.1"/>
    </source>
</evidence>
<dbReference type="PROSITE" id="PS00139">
    <property type="entry name" value="THIOL_PROTEASE_CYS"/>
    <property type="match status" value="1"/>
</dbReference>
<evidence type="ECO:0000256" key="4">
    <source>
        <dbReference type="ARBA" id="ARBA00022807"/>
    </source>
</evidence>
<protein>
    <recommendedName>
        <fullName evidence="5">Aminopeptidase</fullName>
    </recommendedName>
</protein>
<proteinExistence type="inferred from homology"/>
<dbReference type="InterPro" id="IPR004134">
    <property type="entry name" value="Peptidase_C1B"/>
</dbReference>
<dbReference type="GO" id="GO:0009636">
    <property type="term" value="P:response to toxic substance"/>
    <property type="evidence" value="ECO:0007669"/>
    <property type="project" value="TreeGrafter"/>
</dbReference>
<dbReference type="InterPro" id="IPR038765">
    <property type="entry name" value="Papain-like_cys_pep_sf"/>
</dbReference>
<sequence>MSQPISSDDIKRYQTNLNQMPQAQTIKRAVMDNGIKAASERPSAATTLDPVFSDEVETGTVSNQLKSGRCWLFSTLNTMRHDMAKAYHIKDFQLSQNYLSFWDRLEKANLFFANILQSADKPITDREVAFYLAQPDDDGGQWDQAAALIEKYGVVPQSVMPETQASDHTAEFSSVINLLLRKDAKQLRQMVADKASDADIDKTRTQMLSEVYRICVTTFGEPPKTFDFEYRDDDKKYHLDQNLTPQSFYDKYIGWNLDDYIVVASTPQTDKPYDHMYTIPSENTVQGGHPMTILNVEFDKLKQLALTTLQNGETVWFGNDVLEGEDRKKGWLESDLYAESELFSTDLSMNKKDRFDTLQAEMSHAMTLTGVDRVNGKPRRWKVENSWGDTNGEKGYFTMSDSWFNDYVYEVVVRKSILDDKDKAVLNEKPKELVPWDPLH</sequence>
<dbReference type="AlphaFoldDB" id="A0A0R2FVJ0"/>
<evidence type="ECO:0000313" key="8">
    <source>
        <dbReference type="EMBL" id="KRN31462.1"/>
    </source>
</evidence>
<keyword evidence="2 5" id="KW-0645">Protease</keyword>
<evidence type="ECO:0000256" key="2">
    <source>
        <dbReference type="ARBA" id="ARBA00022670"/>
    </source>
</evidence>
<keyword evidence="3 5" id="KW-0378">Hydrolase</keyword>
<evidence type="ECO:0000256" key="5">
    <source>
        <dbReference type="PIRNR" id="PIRNR005700"/>
    </source>
</evidence>
<dbReference type="Pfam" id="PF03051">
    <property type="entry name" value="Peptidase_C1_2"/>
    <property type="match status" value="1"/>
</dbReference>
<organism evidence="8 9">
    <name type="scientific">Lactobacillus selangorensis</name>
    <dbReference type="NCBI Taxonomy" id="81857"/>
    <lineage>
        <taxon>Bacteria</taxon>
        <taxon>Bacillati</taxon>
        <taxon>Bacillota</taxon>
        <taxon>Bacilli</taxon>
        <taxon>Lactobacillales</taxon>
        <taxon>Lactobacillaceae</taxon>
        <taxon>Lactobacillus</taxon>
    </lineage>
</organism>
<dbReference type="STRING" id="81857.IV38_GL000060"/>
<dbReference type="EMBL" id="JQAZ01000004">
    <property type="protein sequence ID" value="KRN31462.1"/>
    <property type="molecule type" value="Genomic_DNA"/>
</dbReference>
<dbReference type="EMBL" id="JQAT01000001">
    <property type="protein sequence ID" value="KRN29180.1"/>
    <property type="molecule type" value="Genomic_DNA"/>
</dbReference>
<feature type="active site" evidence="6">
    <location>
        <position position="364"/>
    </location>
</feature>
<gene>
    <name evidence="7" type="ORF">IV38_GL000060</name>
    <name evidence="8" type="ORF">IV40_GL001458</name>
</gene>
<feature type="active site" evidence="6">
    <location>
        <position position="70"/>
    </location>
</feature>
<dbReference type="SUPFAM" id="SSF54001">
    <property type="entry name" value="Cysteine proteinases"/>
    <property type="match status" value="1"/>
</dbReference>
<evidence type="ECO:0000313" key="9">
    <source>
        <dbReference type="Proteomes" id="UP000051645"/>
    </source>
</evidence>
<dbReference type="PANTHER" id="PTHR10363">
    <property type="entry name" value="BLEOMYCIN HYDROLASE"/>
    <property type="match status" value="1"/>
</dbReference>
<dbReference type="PROSITE" id="PS00639">
    <property type="entry name" value="THIOL_PROTEASE_HIS"/>
    <property type="match status" value="1"/>
</dbReference>
<name>A0A0R2FVJ0_9LACO</name>
<dbReference type="InterPro" id="IPR025660">
    <property type="entry name" value="Pept_his_AS"/>
</dbReference>
<keyword evidence="5" id="KW-0031">Aminopeptidase</keyword>
<comment type="similarity">
    <text evidence="5">Belongs to the peptidase C1 family.</text>
</comment>
<accession>A0A0R2FVJ0</accession>
<feature type="active site" evidence="6">
    <location>
        <position position="385"/>
    </location>
</feature>
<dbReference type="PATRIC" id="fig|81857.3.peg.56"/>
<dbReference type="Proteomes" id="UP000051645">
    <property type="component" value="Unassembled WGS sequence"/>
</dbReference>
<dbReference type="GO" id="GO:0070005">
    <property type="term" value="F:cysteine-type aminopeptidase activity"/>
    <property type="evidence" value="ECO:0007669"/>
    <property type="project" value="InterPro"/>
</dbReference>
<dbReference type="GO" id="GO:0005737">
    <property type="term" value="C:cytoplasm"/>
    <property type="evidence" value="ECO:0007669"/>
    <property type="project" value="UniProtKB-SubCell"/>
</dbReference>
<dbReference type="InterPro" id="IPR000169">
    <property type="entry name" value="Pept_cys_AS"/>
</dbReference>
<dbReference type="Gene3D" id="3.90.70.10">
    <property type="entry name" value="Cysteine proteinases"/>
    <property type="match status" value="1"/>
</dbReference>
<dbReference type="PANTHER" id="PTHR10363:SF2">
    <property type="entry name" value="BLEOMYCIN HYDROLASE"/>
    <property type="match status" value="1"/>
</dbReference>
<dbReference type="CDD" id="cd00585">
    <property type="entry name" value="Peptidase_C1B"/>
    <property type="match status" value="1"/>
</dbReference>
<dbReference type="PIRSF" id="PIRSF005700">
    <property type="entry name" value="PepC"/>
    <property type="match status" value="1"/>
</dbReference>
<dbReference type="RefSeq" id="WP_057769793.1">
    <property type="nucleotide sequence ID" value="NZ_JQAT01000001.1"/>
</dbReference>
<keyword evidence="4 5" id="KW-0788">Thiol protease</keyword>
<evidence type="ECO:0000256" key="6">
    <source>
        <dbReference type="PIRSR" id="PIRSR005700-1"/>
    </source>
</evidence>
<dbReference type="OrthoDB" id="1111399at2"/>
<comment type="caution">
    <text evidence="8">The sequence shown here is derived from an EMBL/GenBank/DDBJ whole genome shotgun (WGS) entry which is preliminary data.</text>
</comment>
<dbReference type="GO" id="GO:0006508">
    <property type="term" value="P:proteolysis"/>
    <property type="evidence" value="ECO:0007669"/>
    <property type="project" value="UniProtKB-KW"/>
</dbReference>
<keyword evidence="9" id="KW-1185">Reference proteome</keyword>
<evidence type="ECO:0000313" key="10">
    <source>
        <dbReference type="Proteomes" id="UP000051751"/>
    </source>
</evidence>
<comment type="subcellular location">
    <subcellularLocation>
        <location evidence="1">Cytoplasm</location>
    </subcellularLocation>
</comment>
<dbReference type="Proteomes" id="UP000051751">
    <property type="component" value="Unassembled WGS sequence"/>
</dbReference>
<evidence type="ECO:0000256" key="3">
    <source>
        <dbReference type="ARBA" id="ARBA00022801"/>
    </source>
</evidence>
<dbReference type="GO" id="GO:0043418">
    <property type="term" value="P:homocysteine catabolic process"/>
    <property type="evidence" value="ECO:0007669"/>
    <property type="project" value="TreeGrafter"/>
</dbReference>
<reference evidence="9 10" key="1">
    <citation type="journal article" date="2015" name="Genome Announc.">
        <title>Expanding the biotechnology potential of lactobacilli through comparative genomics of 213 strains and associated genera.</title>
        <authorList>
            <person name="Sun Z."/>
            <person name="Harris H.M."/>
            <person name="McCann A."/>
            <person name="Guo C."/>
            <person name="Argimon S."/>
            <person name="Zhang W."/>
            <person name="Yang X."/>
            <person name="Jeffery I.B."/>
            <person name="Cooney J.C."/>
            <person name="Kagawa T.F."/>
            <person name="Liu W."/>
            <person name="Song Y."/>
            <person name="Salvetti E."/>
            <person name="Wrobel A."/>
            <person name="Rasinkangas P."/>
            <person name="Parkhill J."/>
            <person name="Rea M.C."/>
            <person name="O'Sullivan O."/>
            <person name="Ritari J."/>
            <person name="Douillard F.P."/>
            <person name="Paul Ross R."/>
            <person name="Yang R."/>
            <person name="Briner A.E."/>
            <person name="Felis G.E."/>
            <person name="de Vos W.M."/>
            <person name="Barrangou R."/>
            <person name="Klaenhammer T.R."/>
            <person name="Caufield P.W."/>
            <person name="Cui Y."/>
            <person name="Zhang H."/>
            <person name="O'Toole P.W."/>
        </authorList>
    </citation>
    <scope>NUCLEOTIDE SEQUENCE [LARGE SCALE GENOMIC DNA]</scope>
    <source>
        <strain evidence="7 10">ATCC BAA-66</strain>
        <strain evidence="8 9">DSM 13344</strain>
    </source>
</reference>
<evidence type="ECO:0000256" key="1">
    <source>
        <dbReference type="ARBA" id="ARBA00004496"/>
    </source>
</evidence>